<proteinExistence type="predicted"/>
<dbReference type="EMBL" id="JBBPFD010000009">
    <property type="protein sequence ID" value="KAK7913661.1"/>
    <property type="molecule type" value="Genomic_DNA"/>
</dbReference>
<keyword evidence="2" id="KW-1185">Reference proteome</keyword>
<sequence length="85" mass="9482">MLLFLERFPWPSLQTYTALSVALLAGSIFSAYTTVTDPGFGALEADETTVPSEVELDQLNNDMSHRELATTVLWYLVTDSLLYGY</sequence>
<organism evidence="1 2">
    <name type="scientific">Mugilogobius chulae</name>
    <name type="common">yellowstripe goby</name>
    <dbReference type="NCBI Taxonomy" id="88201"/>
    <lineage>
        <taxon>Eukaryota</taxon>
        <taxon>Metazoa</taxon>
        <taxon>Chordata</taxon>
        <taxon>Craniata</taxon>
        <taxon>Vertebrata</taxon>
        <taxon>Euteleostomi</taxon>
        <taxon>Actinopterygii</taxon>
        <taxon>Neopterygii</taxon>
        <taxon>Teleostei</taxon>
        <taxon>Neoteleostei</taxon>
        <taxon>Acanthomorphata</taxon>
        <taxon>Gobiaria</taxon>
        <taxon>Gobiiformes</taxon>
        <taxon>Gobioidei</taxon>
        <taxon>Gobiidae</taxon>
        <taxon>Gobionellinae</taxon>
        <taxon>Mugilogobius</taxon>
    </lineage>
</organism>
<comment type="caution">
    <text evidence="1">The sequence shown here is derived from an EMBL/GenBank/DDBJ whole genome shotgun (WGS) entry which is preliminary data.</text>
</comment>
<evidence type="ECO:0000313" key="2">
    <source>
        <dbReference type="Proteomes" id="UP001460270"/>
    </source>
</evidence>
<evidence type="ECO:0000313" key="1">
    <source>
        <dbReference type="EMBL" id="KAK7913661.1"/>
    </source>
</evidence>
<dbReference type="Proteomes" id="UP001460270">
    <property type="component" value="Unassembled WGS sequence"/>
</dbReference>
<accession>A0AAW0P7I7</accession>
<reference evidence="2" key="1">
    <citation type="submission" date="2024-04" db="EMBL/GenBank/DDBJ databases">
        <title>Salinicola lusitanus LLJ914,a marine bacterium isolated from the Okinawa Trough.</title>
        <authorList>
            <person name="Li J."/>
        </authorList>
    </citation>
    <scope>NUCLEOTIDE SEQUENCE [LARGE SCALE GENOMIC DNA]</scope>
</reference>
<dbReference type="AlphaFoldDB" id="A0AAW0P7I7"/>
<protein>
    <submittedName>
        <fullName evidence="1">Uncharacterized protein</fullName>
    </submittedName>
</protein>
<name>A0AAW0P7I7_9GOBI</name>
<gene>
    <name evidence="1" type="ORF">WMY93_013872</name>
</gene>